<reference evidence="2" key="3">
    <citation type="submission" date="2021-05" db="UniProtKB">
        <authorList>
            <consortium name="EnsemblPlants"/>
        </authorList>
    </citation>
    <scope>IDENTIFICATION</scope>
    <source>
        <strain evidence="2">cv. B73</strain>
    </source>
</reference>
<feature type="compositionally biased region" description="Acidic residues" evidence="1">
    <location>
        <begin position="61"/>
        <end position="70"/>
    </location>
</feature>
<reference evidence="2" key="2">
    <citation type="submission" date="2019-07" db="EMBL/GenBank/DDBJ databases">
        <authorList>
            <person name="Seetharam A."/>
            <person name="Woodhouse M."/>
            <person name="Cannon E."/>
        </authorList>
    </citation>
    <scope>NUCLEOTIDE SEQUENCE [LARGE SCALE GENOMIC DNA]</scope>
    <source>
        <strain evidence="2">cv. B73</strain>
    </source>
</reference>
<keyword evidence="3" id="KW-1185">Reference proteome</keyword>
<evidence type="ECO:0000313" key="3">
    <source>
        <dbReference type="Proteomes" id="UP000007305"/>
    </source>
</evidence>
<feature type="region of interest" description="Disordered" evidence="1">
    <location>
        <begin position="1"/>
        <end position="70"/>
    </location>
</feature>
<protein>
    <submittedName>
        <fullName evidence="2">Uncharacterized protein</fullName>
    </submittedName>
</protein>
<name>A0A804UHE1_MAIZE</name>
<organism evidence="2 3">
    <name type="scientific">Zea mays</name>
    <name type="common">Maize</name>
    <dbReference type="NCBI Taxonomy" id="4577"/>
    <lineage>
        <taxon>Eukaryota</taxon>
        <taxon>Viridiplantae</taxon>
        <taxon>Streptophyta</taxon>
        <taxon>Embryophyta</taxon>
        <taxon>Tracheophyta</taxon>
        <taxon>Spermatophyta</taxon>
        <taxon>Magnoliopsida</taxon>
        <taxon>Liliopsida</taxon>
        <taxon>Poales</taxon>
        <taxon>Poaceae</taxon>
        <taxon>PACMAD clade</taxon>
        <taxon>Panicoideae</taxon>
        <taxon>Andropogonodae</taxon>
        <taxon>Andropogoneae</taxon>
        <taxon>Tripsacinae</taxon>
        <taxon>Zea</taxon>
    </lineage>
</organism>
<evidence type="ECO:0000256" key="1">
    <source>
        <dbReference type="SAM" id="MobiDB-lite"/>
    </source>
</evidence>
<dbReference type="EnsemblPlants" id="Zm00001eb360920_T001">
    <property type="protein sequence ID" value="Zm00001eb360920_P001"/>
    <property type="gene ID" value="Zm00001eb360920"/>
</dbReference>
<feature type="compositionally biased region" description="Pro residues" evidence="1">
    <location>
        <begin position="1"/>
        <end position="12"/>
    </location>
</feature>
<reference evidence="3" key="1">
    <citation type="journal article" date="2009" name="Science">
        <title>The B73 maize genome: complexity, diversity, and dynamics.</title>
        <authorList>
            <person name="Schnable P.S."/>
            <person name="Ware D."/>
            <person name="Fulton R.S."/>
            <person name="Stein J.C."/>
            <person name="Wei F."/>
            <person name="Pasternak S."/>
            <person name="Liang C."/>
            <person name="Zhang J."/>
            <person name="Fulton L."/>
            <person name="Graves T.A."/>
            <person name="Minx P."/>
            <person name="Reily A.D."/>
            <person name="Courtney L."/>
            <person name="Kruchowski S.S."/>
            <person name="Tomlinson C."/>
            <person name="Strong C."/>
            <person name="Delehaunty K."/>
            <person name="Fronick C."/>
            <person name="Courtney B."/>
            <person name="Rock S.M."/>
            <person name="Belter E."/>
            <person name="Du F."/>
            <person name="Kim K."/>
            <person name="Abbott R.M."/>
            <person name="Cotton M."/>
            <person name="Levy A."/>
            <person name="Marchetto P."/>
            <person name="Ochoa K."/>
            <person name="Jackson S.M."/>
            <person name="Gillam B."/>
            <person name="Chen W."/>
            <person name="Yan L."/>
            <person name="Higginbotham J."/>
            <person name="Cardenas M."/>
            <person name="Waligorski J."/>
            <person name="Applebaum E."/>
            <person name="Phelps L."/>
            <person name="Falcone J."/>
            <person name="Kanchi K."/>
            <person name="Thane T."/>
            <person name="Scimone A."/>
            <person name="Thane N."/>
            <person name="Henke J."/>
            <person name="Wang T."/>
            <person name="Ruppert J."/>
            <person name="Shah N."/>
            <person name="Rotter K."/>
            <person name="Hodges J."/>
            <person name="Ingenthron E."/>
            <person name="Cordes M."/>
            <person name="Kohlberg S."/>
            <person name="Sgro J."/>
            <person name="Delgado B."/>
            <person name="Mead K."/>
            <person name="Chinwalla A."/>
            <person name="Leonard S."/>
            <person name="Crouse K."/>
            <person name="Collura K."/>
            <person name="Kudrna D."/>
            <person name="Currie J."/>
            <person name="He R."/>
            <person name="Angelova A."/>
            <person name="Rajasekar S."/>
            <person name="Mueller T."/>
            <person name="Lomeli R."/>
            <person name="Scara G."/>
            <person name="Ko A."/>
            <person name="Delaney K."/>
            <person name="Wissotski M."/>
            <person name="Lopez G."/>
            <person name="Campos D."/>
            <person name="Braidotti M."/>
            <person name="Ashley E."/>
            <person name="Golser W."/>
            <person name="Kim H."/>
            <person name="Lee S."/>
            <person name="Lin J."/>
            <person name="Dujmic Z."/>
            <person name="Kim W."/>
            <person name="Talag J."/>
            <person name="Zuccolo A."/>
            <person name="Fan C."/>
            <person name="Sebastian A."/>
            <person name="Kramer M."/>
            <person name="Spiegel L."/>
            <person name="Nascimento L."/>
            <person name="Zutavern T."/>
            <person name="Miller B."/>
            <person name="Ambroise C."/>
            <person name="Muller S."/>
            <person name="Spooner W."/>
            <person name="Narechania A."/>
            <person name="Ren L."/>
            <person name="Wei S."/>
            <person name="Kumari S."/>
            <person name="Faga B."/>
            <person name="Levy M.J."/>
            <person name="McMahan L."/>
            <person name="Van Buren P."/>
            <person name="Vaughn M.W."/>
            <person name="Ying K."/>
            <person name="Yeh C.-T."/>
            <person name="Emrich S.J."/>
            <person name="Jia Y."/>
            <person name="Kalyanaraman A."/>
            <person name="Hsia A.-P."/>
            <person name="Barbazuk W.B."/>
            <person name="Baucom R.S."/>
            <person name="Brutnell T.P."/>
            <person name="Carpita N.C."/>
            <person name="Chaparro C."/>
            <person name="Chia J.-M."/>
            <person name="Deragon J.-M."/>
            <person name="Estill J.C."/>
            <person name="Fu Y."/>
            <person name="Jeddeloh J.A."/>
            <person name="Han Y."/>
            <person name="Lee H."/>
            <person name="Li P."/>
            <person name="Lisch D.R."/>
            <person name="Liu S."/>
            <person name="Liu Z."/>
            <person name="Nagel D.H."/>
            <person name="McCann M.C."/>
            <person name="SanMiguel P."/>
            <person name="Myers A.M."/>
            <person name="Nettleton D."/>
            <person name="Nguyen J."/>
            <person name="Penning B.W."/>
            <person name="Ponnala L."/>
            <person name="Schneider K.L."/>
            <person name="Schwartz D.C."/>
            <person name="Sharma A."/>
            <person name="Soderlund C."/>
            <person name="Springer N.M."/>
            <person name="Sun Q."/>
            <person name="Wang H."/>
            <person name="Waterman M."/>
            <person name="Westerman R."/>
            <person name="Wolfgruber T.K."/>
            <person name="Yang L."/>
            <person name="Yu Y."/>
            <person name="Zhang L."/>
            <person name="Zhou S."/>
            <person name="Zhu Q."/>
            <person name="Bennetzen J.L."/>
            <person name="Dawe R.K."/>
            <person name="Jiang J."/>
            <person name="Jiang N."/>
            <person name="Presting G.G."/>
            <person name="Wessler S.R."/>
            <person name="Aluru S."/>
            <person name="Martienssen R.A."/>
            <person name="Clifton S.W."/>
            <person name="McCombie W.R."/>
            <person name="Wing R.A."/>
            <person name="Wilson R.K."/>
        </authorList>
    </citation>
    <scope>NUCLEOTIDE SEQUENCE [LARGE SCALE GENOMIC DNA]</scope>
    <source>
        <strain evidence="3">cv. B73</strain>
    </source>
</reference>
<accession>A0A804UHE1</accession>
<dbReference type="InParanoid" id="A0A804UHE1"/>
<evidence type="ECO:0000313" key="2">
    <source>
        <dbReference type="EnsemblPlants" id="Zm00001eb360920_P001"/>
    </source>
</evidence>
<dbReference type="Gramene" id="Zm00001eb360920_T001">
    <property type="protein sequence ID" value="Zm00001eb360920_P001"/>
    <property type="gene ID" value="Zm00001eb360920"/>
</dbReference>
<proteinExistence type="predicted"/>
<sequence length="70" mass="7133">MALPVPCPPLASPRPSKLPCSPQPVKGRRGPAAASKMASYGAREPAPRGAMAAWRPRGLDADADAEGGGR</sequence>
<dbReference type="Proteomes" id="UP000007305">
    <property type="component" value="Chromosome 8"/>
</dbReference>
<dbReference type="AlphaFoldDB" id="A0A804UHE1"/>